<evidence type="ECO:0000256" key="2">
    <source>
        <dbReference type="ARBA" id="ARBA00022448"/>
    </source>
</evidence>
<dbReference type="EMBL" id="JASSZA010000002">
    <property type="protein sequence ID" value="KAK2117722.1"/>
    <property type="molecule type" value="Genomic_DNA"/>
</dbReference>
<evidence type="ECO:0000256" key="8">
    <source>
        <dbReference type="SAM" id="SignalP"/>
    </source>
</evidence>
<accession>A0ABQ9W7X3</accession>
<evidence type="ECO:0000256" key="4">
    <source>
        <dbReference type="ARBA" id="ARBA00022989"/>
    </source>
</evidence>
<evidence type="ECO:0000256" key="7">
    <source>
        <dbReference type="SAM" id="Phobius"/>
    </source>
</evidence>
<comment type="caution">
    <text evidence="9">The sequence shown here is derived from an EMBL/GenBank/DDBJ whole genome shotgun (WGS) entry which is preliminary data.</text>
</comment>
<evidence type="ECO:0000313" key="9">
    <source>
        <dbReference type="EMBL" id="KAK2117722.1"/>
    </source>
</evidence>
<sequence length="197" mass="21594">MAIRLLALQQLLAVVLKHLTLGSAMMRSTVDGNSEQYSRIRGKPRSQPLERSTVLITGPTMTKSFQQVPGRLPSASFGGAMGYLLGAIDWAHLELGRLLNTEFQVMFLFSALVLTLCFIVHLCSISEVPLTDVAKGIPPQPTPQDPPLSSDGMYEYGSIKEVKNGYVNPELAMQGAKNKNHAEQSVQPWKMKPVEEG</sequence>
<keyword evidence="2" id="KW-0813">Transport</keyword>
<gene>
    <name evidence="9" type="ORF">P7K49_004609</name>
</gene>
<evidence type="ECO:0000256" key="3">
    <source>
        <dbReference type="ARBA" id="ARBA00022692"/>
    </source>
</evidence>
<keyword evidence="5 7" id="KW-0472">Membrane</keyword>
<feature type="transmembrane region" description="Helical" evidence="7">
    <location>
        <begin position="72"/>
        <end position="91"/>
    </location>
</feature>
<feature type="region of interest" description="Disordered" evidence="6">
    <location>
        <begin position="175"/>
        <end position="197"/>
    </location>
</feature>
<dbReference type="Proteomes" id="UP001266305">
    <property type="component" value="Unassembled WGS sequence"/>
</dbReference>
<evidence type="ECO:0000313" key="10">
    <source>
        <dbReference type="Proteomes" id="UP001266305"/>
    </source>
</evidence>
<feature type="chain" id="PRO_5046934419" evidence="8">
    <location>
        <begin position="23"/>
        <end position="197"/>
    </location>
</feature>
<feature type="region of interest" description="Disordered" evidence="6">
    <location>
        <begin position="134"/>
        <end position="153"/>
    </location>
</feature>
<evidence type="ECO:0000256" key="1">
    <source>
        <dbReference type="ARBA" id="ARBA00004141"/>
    </source>
</evidence>
<keyword evidence="4 7" id="KW-1133">Transmembrane helix</keyword>
<evidence type="ECO:0000256" key="6">
    <source>
        <dbReference type="SAM" id="MobiDB-lite"/>
    </source>
</evidence>
<proteinExistence type="predicted"/>
<feature type="signal peptide" evidence="8">
    <location>
        <begin position="1"/>
        <end position="22"/>
    </location>
</feature>
<protein>
    <submittedName>
        <fullName evidence="9">Uncharacterized protein</fullName>
    </submittedName>
</protein>
<evidence type="ECO:0000256" key="5">
    <source>
        <dbReference type="ARBA" id="ARBA00023136"/>
    </source>
</evidence>
<keyword evidence="8" id="KW-0732">Signal</keyword>
<organism evidence="9 10">
    <name type="scientific">Saguinus oedipus</name>
    <name type="common">Cotton-top tamarin</name>
    <name type="synonym">Oedipomidas oedipus</name>
    <dbReference type="NCBI Taxonomy" id="9490"/>
    <lineage>
        <taxon>Eukaryota</taxon>
        <taxon>Metazoa</taxon>
        <taxon>Chordata</taxon>
        <taxon>Craniata</taxon>
        <taxon>Vertebrata</taxon>
        <taxon>Euteleostomi</taxon>
        <taxon>Mammalia</taxon>
        <taxon>Eutheria</taxon>
        <taxon>Euarchontoglires</taxon>
        <taxon>Primates</taxon>
        <taxon>Haplorrhini</taxon>
        <taxon>Platyrrhini</taxon>
        <taxon>Cebidae</taxon>
        <taxon>Callitrichinae</taxon>
        <taxon>Saguinus</taxon>
    </lineage>
</organism>
<dbReference type="PANTHER" id="PTHR19432:SF34">
    <property type="entry name" value="MEMBRANE-ASSOCIATED TRANSPORTER PROTEIN"/>
    <property type="match status" value="1"/>
</dbReference>
<dbReference type="PANTHER" id="PTHR19432">
    <property type="entry name" value="SUGAR TRANSPORTER"/>
    <property type="match status" value="1"/>
</dbReference>
<keyword evidence="3 7" id="KW-0812">Transmembrane</keyword>
<reference evidence="9 10" key="1">
    <citation type="submission" date="2023-05" db="EMBL/GenBank/DDBJ databases">
        <title>B98-5 Cell Line De Novo Hybrid Assembly: An Optical Mapping Approach.</title>
        <authorList>
            <person name="Kananen K."/>
            <person name="Auerbach J.A."/>
            <person name="Kautto E."/>
            <person name="Blachly J.S."/>
        </authorList>
    </citation>
    <scope>NUCLEOTIDE SEQUENCE [LARGE SCALE GENOMIC DNA]</scope>
    <source>
        <strain evidence="9">B95-8</strain>
        <tissue evidence="9">Cell line</tissue>
    </source>
</reference>
<comment type="subcellular location">
    <subcellularLocation>
        <location evidence="1">Membrane</location>
        <topology evidence="1">Multi-pass membrane protein</topology>
    </subcellularLocation>
</comment>
<keyword evidence="10" id="KW-1185">Reference proteome</keyword>
<name>A0ABQ9W7X3_SAGOE</name>
<feature type="transmembrane region" description="Helical" evidence="7">
    <location>
        <begin position="103"/>
        <end position="122"/>
    </location>
</feature>